<dbReference type="GO" id="GO:0016491">
    <property type="term" value="F:oxidoreductase activity"/>
    <property type="evidence" value="ECO:0007669"/>
    <property type="project" value="UniProtKB-ARBA"/>
</dbReference>
<accession>A0A7G9Z9Q3</accession>
<feature type="domain" description="4Fe-4S ferredoxin-type" evidence="1">
    <location>
        <begin position="1"/>
        <end position="33"/>
    </location>
</feature>
<proteinExistence type="predicted"/>
<sequence length="73" mass="8429">MKIKIDNNKCKNPDKCMKCVQVCPAKVFVLKPIIEKKNAYAKEVEIKVVFKDMCNGCMECVEVCPEQCIRLKF</sequence>
<dbReference type="EMBL" id="MT631675">
    <property type="protein sequence ID" value="QNO56987.1"/>
    <property type="molecule type" value="Genomic_DNA"/>
</dbReference>
<dbReference type="InterPro" id="IPR017900">
    <property type="entry name" value="4Fe4S_Fe_S_CS"/>
</dbReference>
<feature type="domain" description="4Fe-4S ferredoxin-type" evidence="1">
    <location>
        <begin position="45"/>
        <end position="73"/>
    </location>
</feature>
<dbReference type="PROSITE" id="PS51379">
    <property type="entry name" value="4FE4S_FER_2"/>
    <property type="match status" value="2"/>
</dbReference>
<gene>
    <name evidence="2" type="primary">rsxB_1</name>
    <name evidence="2" type="ORF">MGAOFDBH_00004</name>
</gene>
<dbReference type="PROSITE" id="PS00198">
    <property type="entry name" value="4FE4S_FER_1"/>
    <property type="match status" value="1"/>
</dbReference>
<evidence type="ECO:0000259" key="1">
    <source>
        <dbReference type="PROSITE" id="PS51379"/>
    </source>
</evidence>
<dbReference type="InterPro" id="IPR017896">
    <property type="entry name" value="4Fe4S_Fe-S-bd"/>
</dbReference>
<dbReference type="Pfam" id="PF13237">
    <property type="entry name" value="Fer4_10"/>
    <property type="match status" value="1"/>
</dbReference>
<dbReference type="SUPFAM" id="SSF54862">
    <property type="entry name" value="4Fe-4S ferredoxins"/>
    <property type="match status" value="1"/>
</dbReference>
<name>A0A7G9Z9Q3_9EURY</name>
<protein>
    <submittedName>
        <fullName evidence="2">Ion-translocating oxidoreductase complex subunit B</fullName>
    </submittedName>
</protein>
<reference evidence="2" key="1">
    <citation type="submission" date="2020-06" db="EMBL/GenBank/DDBJ databases">
        <title>Unique genomic features of the anaerobic methanotrophic archaea.</title>
        <authorList>
            <person name="Chadwick G.L."/>
            <person name="Skennerton C.T."/>
            <person name="Laso-Perez R."/>
            <person name="Leu A.O."/>
            <person name="Speth D.R."/>
            <person name="Yu H."/>
            <person name="Morgan-Lang C."/>
            <person name="Hatzenpichler R."/>
            <person name="Goudeau D."/>
            <person name="Malmstrom R."/>
            <person name="Brazelton W.J."/>
            <person name="Woyke T."/>
            <person name="Hallam S.J."/>
            <person name="Tyson G.W."/>
            <person name="Wegener G."/>
            <person name="Boetius A."/>
            <person name="Orphan V."/>
        </authorList>
    </citation>
    <scope>NUCLEOTIDE SEQUENCE</scope>
</reference>
<dbReference type="AlphaFoldDB" id="A0A7G9Z9Q3"/>
<organism evidence="2">
    <name type="scientific">Candidatus Methanophaga sp. ANME-1 ERB7</name>
    <dbReference type="NCBI Taxonomy" id="2759913"/>
    <lineage>
        <taxon>Archaea</taxon>
        <taxon>Methanobacteriati</taxon>
        <taxon>Methanobacteriota</taxon>
        <taxon>Stenosarchaea group</taxon>
        <taxon>Methanomicrobia</taxon>
        <taxon>Candidatus Methanophagales</taxon>
        <taxon>Candidatus Methanophagaceae</taxon>
        <taxon>Candidatus Methanophaga</taxon>
    </lineage>
</organism>
<dbReference type="Gene3D" id="3.30.70.20">
    <property type="match status" value="1"/>
</dbReference>
<evidence type="ECO:0000313" key="2">
    <source>
        <dbReference type="EMBL" id="QNO56987.1"/>
    </source>
</evidence>